<dbReference type="Proteomes" id="UP000244223">
    <property type="component" value="Unassembled WGS sequence"/>
</dbReference>
<dbReference type="PANTHER" id="PTHR43872">
    <property type="entry name" value="MONOOXYGENASE, PUTATIVE (AFU_ORTHOLOGUE AFUA_8G02570)-RELATED"/>
    <property type="match status" value="1"/>
</dbReference>
<dbReference type="InterPro" id="IPR051820">
    <property type="entry name" value="FAD-binding_MO"/>
</dbReference>
<dbReference type="GO" id="GO:0050661">
    <property type="term" value="F:NADP binding"/>
    <property type="evidence" value="ECO:0007669"/>
    <property type="project" value="InterPro"/>
</dbReference>
<dbReference type="PRINTS" id="PR00469">
    <property type="entry name" value="PNDRDTASEII"/>
</dbReference>
<evidence type="ECO:0000256" key="5">
    <source>
        <dbReference type="ARBA" id="ARBA00022630"/>
    </source>
</evidence>
<evidence type="ECO:0000256" key="7">
    <source>
        <dbReference type="ARBA" id="ARBA00022857"/>
    </source>
</evidence>
<dbReference type="Gene3D" id="3.50.50.60">
    <property type="entry name" value="FAD/NAD(P)-binding domain"/>
    <property type="match status" value="3"/>
</dbReference>
<evidence type="ECO:0000313" key="11">
    <source>
        <dbReference type="EMBL" id="PTQ90946.1"/>
    </source>
</evidence>
<keyword evidence="10" id="KW-0472">Membrane</keyword>
<keyword evidence="9" id="KW-0503">Monooxygenase</keyword>
<evidence type="ECO:0000256" key="4">
    <source>
        <dbReference type="ARBA" id="ARBA00022475"/>
    </source>
</evidence>
<dbReference type="SUPFAM" id="SSF51905">
    <property type="entry name" value="FAD/NAD(P)-binding domain"/>
    <property type="match status" value="2"/>
</dbReference>
<comment type="subcellular location">
    <subcellularLocation>
        <location evidence="2">Cell membrane</location>
    </subcellularLocation>
</comment>
<dbReference type="FunFam" id="3.50.50.60:FF:000228">
    <property type="entry name" value="FAD-containing monooxygenase EthA"/>
    <property type="match status" value="1"/>
</dbReference>
<organism evidence="11 12">
    <name type="scientific">Agitococcus lubricus</name>
    <dbReference type="NCBI Taxonomy" id="1077255"/>
    <lineage>
        <taxon>Bacteria</taxon>
        <taxon>Pseudomonadati</taxon>
        <taxon>Pseudomonadota</taxon>
        <taxon>Gammaproteobacteria</taxon>
        <taxon>Moraxellales</taxon>
        <taxon>Moraxellaceae</taxon>
        <taxon>Agitococcus</taxon>
    </lineage>
</organism>
<keyword evidence="12" id="KW-1185">Reference proteome</keyword>
<dbReference type="GO" id="GO:0005886">
    <property type="term" value="C:plasma membrane"/>
    <property type="evidence" value="ECO:0007669"/>
    <property type="project" value="UniProtKB-SubCell"/>
</dbReference>
<keyword evidence="7" id="KW-0521">NADP</keyword>
<evidence type="ECO:0000256" key="2">
    <source>
        <dbReference type="ARBA" id="ARBA00004236"/>
    </source>
</evidence>
<evidence type="ECO:0000256" key="6">
    <source>
        <dbReference type="ARBA" id="ARBA00022827"/>
    </source>
</evidence>
<keyword evidence="6" id="KW-0274">FAD</keyword>
<dbReference type="GO" id="GO:0050660">
    <property type="term" value="F:flavin adenine dinucleotide binding"/>
    <property type="evidence" value="ECO:0007669"/>
    <property type="project" value="InterPro"/>
</dbReference>
<gene>
    <name evidence="11" type="ORF">C8N29_10115</name>
</gene>
<comment type="cofactor">
    <cofactor evidence="1">
        <name>FAD</name>
        <dbReference type="ChEBI" id="CHEBI:57692"/>
    </cofactor>
</comment>
<dbReference type="AlphaFoldDB" id="A0A2T5J301"/>
<evidence type="ECO:0000256" key="8">
    <source>
        <dbReference type="ARBA" id="ARBA00023002"/>
    </source>
</evidence>
<dbReference type="Pfam" id="PF00743">
    <property type="entry name" value="FMO-like"/>
    <property type="match status" value="1"/>
</dbReference>
<dbReference type="InterPro" id="IPR036188">
    <property type="entry name" value="FAD/NAD-bd_sf"/>
</dbReference>
<dbReference type="GO" id="GO:0004499">
    <property type="term" value="F:N,N-dimethylaniline monooxygenase activity"/>
    <property type="evidence" value="ECO:0007669"/>
    <property type="project" value="InterPro"/>
</dbReference>
<evidence type="ECO:0000256" key="1">
    <source>
        <dbReference type="ARBA" id="ARBA00001974"/>
    </source>
</evidence>
<proteinExistence type="inferred from homology"/>
<evidence type="ECO:0000313" key="12">
    <source>
        <dbReference type="Proteomes" id="UP000244223"/>
    </source>
</evidence>
<evidence type="ECO:0000256" key="9">
    <source>
        <dbReference type="ARBA" id="ARBA00023033"/>
    </source>
</evidence>
<dbReference type="OrthoDB" id="9806724at2"/>
<comment type="similarity">
    <text evidence="3">Belongs to the FAD-binding monooxygenase family.</text>
</comment>
<dbReference type="Pfam" id="PF13450">
    <property type="entry name" value="NAD_binding_8"/>
    <property type="match status" value="1"/>
</dbReference>
<dbReference type="PROSITE" id="PS51257">
    <property type="entry name" value="PROKAR_LIPOPROTEIN"/>
    <property type="match status" value="1"/>
</dbReference>
<dbReference type="EMBL" id="QAON01000001">
    <property type="protein sequence ID" value="PTQ90946.1"/>
    <property type="molecule type" value="Genomic_DNA"/>
</dbReference>
<dbReference type="InterPro" id="IPR020946">
    <property type="entry name" value="Flavin_mOase-like"/>
</dbReference>
<keyword evidence="5" id="KW-0285">Flavoprotein</keyword>
<evidence type="ECO:0000256" key="3">
    <source>
        <dbReference type="ARBA" id="ARBA00010139"/>
    </source>
</evidence>
<protein>
    <submittedName>
        <fullName evidence="11">Cation diffusion facilitator CzcD-associated flavoprotein CzcO</fullName>
    </submittedName>
</protein>
<name>A0A2T5J301_9GAMM</name>
<keyword evidence="8" id="KW-0560">Oxidoreductase</keyword>
<evidence type="ECO:0000256" key="10">
    <source>
        <dbReference type="ARBA" id="ARBA00023136"/>
    </source>
</evidence>
<dbReference type="FunFam" id="3.50.50.60:FF:000213">
    <property type="entry name" value="FAD-containing monooxygenase EthA"/>
    <property type="match status" value="1"/>
</dbReference>
<sequence length="480" mass="54318">MAEKFDVLIVGAGLSGIGAACHLKRECPNKRFVILEGRDAMGGTWDLFRYPGIRSDSDMYTLGYNFKPWTNPKAIADGHSIRDYIHEAAREYDVNRHIRFGHKVHKAAWSSAKSLWTIEATNKVGEVVLIEANFVISCTGYYNYEAGYTPEFKGRERFQGQIIHPQFWPENLDYTGKKVVVIGSGATAVTLVPSMADKTAHITMLQRSPSYVISVPQEDIVSNKLRKYLPEKVVYHMARVRNVGLSLGLYRYSRAKPEAMRRFLLSQVRRQLGQDAEMSHFSPSYKPWDERLCAVPNGDLFKAIRKGKASVVTDHIDSFTENGILLKSGKTLDADIIITATGLDIKLMGGTRIEVDGKPFDVTQKMSYKGAMLEDLPNAAMIFGYTNASWTLKADIISEYICRLLTHMDNKGLRQCMPHNNDPTVEKLPFIDMQSGYVQRAVSRMPYQGSKAPWRLYQNYAKDYALMRFGRLDDGVMRFS</sequence>
<dbReference type="RefSeq" id="WP_107863980.1">
    <property type="nucleotide sequence ID" value="NZ_QAON01000001.1"/>
</dbReference>
<accession>A0A2T5J301</accession>
<reference evidence="11 12" key="1">
    <citation type="submission" date="2018-04" db="EMBL/GenBank/DDBJ databases">
        <title>Genomic Encyclopedia of Archaeal and Bacterial Type Strains, Phase II (KMG-II): from individual species to whole genera.</title>
        <authorList>
            <person name="Goeker M."/>
        </authorList>
    </citation>
    <scope>NUCLEOTIDE SEQUENCE [LARGE SCALE GENOMIC DNA]</scope>
    <source>
        <strain evidence="11 12">DSM 5822</strain>
    </source>
</reference>
<comment type="caution">
    <text evidence="11">The sequence shown here is derived from an EMBL/GenBank/DDBJ whole genome shotgun (WGS) entry which is preliminary data.</text>
</comment>
<keyword evidence="4" id="KW-1003">Cell membrane</keyword>
<dbReference type="PANTHER" id="PTHR43872:SF1">
    <property type="entry name" value="MONOOXYGENASE, PUTATIVE (AFU_ORTHOLOGUE AFUA_8G02570)-RELATED"/>
    <property type="match status" value="1"/>
</dbReference>